<name>A0A8J5HG99_ZINOF</name>
<dbReference type="GO" id="GO:0045489">
    <property type="term" value="P:pectin biosynthetic process"/>
    <property type="evidence" value="ECO:0007669"/>
    <property type="project" value="UniProtKB-UniPathway"/>
</dbReference>
<keyword evidence="1" id="KW-0808">Transferase</keyword>
<reference evidence="3 4" key="1">
    <citation type="submission" date="2020-08" db="EMBL/GenBank/DDBJ databases">
        <title>Plant Genome Project.</title>
        <authorList>
            <person name="Zhang R.-G."/>
        </authorList>
    </citation>
    <scope>NUCLEOTIDE SEQUENCE [LARGE SCALE GENOMIC DNA]</scope>
    <source>
        <tissue evidence="3">Rhizome</tissue>
    </source>
</reference>
<gene>
    <name evidence="3" type="ORF">ZIOFF_013773</name>
</gene>
<dbReference type="AlphaFoldDB" id="A0A8J5HG99"/>
<dbReference type="InterPro" id="IPR002495">
    <property type="entry name" value="Glyco_trans_8"/>
</dbReference>
<protein>
    <recommendedName>
        <fullName evidence="2">Hexosyltransferase</fullName>
        <ecNumber evidence="2">2.4.1.-</ecNumber>
    </recommendedName>
</protein>
<proteinExistence type="inferred from homology"/>
<dbReference type="EC" id="2.4.1.-" evidence="2"/>
<comment type="similarity">
    <text evidence="2">Belongs to the glycosyltransferase 8 family.</text>
</comment>
<dbReference type="Proteomes" id="UP000734854">
    <property type="component" value="Unassembled WGS sequence"/>
</dbReference>
<evidence type="ECO:0000313" key="3">
    <source>
        <dbReference type="EMBL" id="KAG6523886.1"/>
    </source>
</evidence>
<evidence type="ECO:0000256" key="1">
    <source>
        <dbReference type="ARBA" id="ARBA00022676"/>
    </source>
</evidence>
<keyword evidence="1" id="KW-0328">Glycosyltransferase</keyword>
<sequence length="126" mass="14385">MALLPPHHWHLCYGILYPPPFHRHSANGGHVDLPIKPLKHACGVDTEEGGDHAAIASAYTSYARRLNLESSKQMRVFSELVHNLSLFLGDSFFGLNHLRFYLPEMYLKLHEILFLDDDILWFSGIS</sequence>
<organism evidence="3 4">
    <name type="scientific">Zingiber officinale</name>
    <name type="common">Ginger</name>
    <name type="synonym">Amomum zingiber</name>
    <dbReference type="NCBI Taxonomy" id="94328"/>
    <lineage>
        <taxon>Eukaryota</taxon>
        <taxon>Viridiplantae</taxon>
        <taxon>Streptophyta</taxon>
        <taxon>Embryophyta</taxon>
        <taxon>Tracheophyta</taxon>
        <taxon>Spermatophyta</taxon>
        <taxon>Magnoliopsida</taxon>
        <taxon>Liliopsida</taxon>
        <taxon>Zingiberales</taxon>
        <taxon>Zingiberaceae</taxon>
        <taxon>Zingiber</taxon>
    </lineage>
</organism>
<comment type="caution">
    <text evidence="3">The sequence shown here is derived from an EMBL/GenBank/DDBJ whole genome shotgun (WGS) entry which is preliminary data.</text>
</comment>
<accession>A0A8J5HG99</accession>
<keyword evidence="4" id="KW-1185">Reference proteome</keyword>
<dbReference type="UniPathway" id="UPA00845"/>
<dbReference type="GO" id="GO:0016757">
    <property type="term" value="F:glycosyltransferase activity"/>
    <property type="evidence" value="ECO:0007669"/>
    <property type="project" value="UniProtKB-KW"/>
</dbReference>
<evidence type="ECO:0000313" key="4">
    <source>
        <dbReference type="Proteomes" id="UP000734854"/>
    </source>
</evidence>
<evidence type="ECO:0000256" key="2">
    <source>
        <dbReference type="RuleBase" id="RU362027"/>
    </source>
</evidence>
<dbReference type="Pfam" id="PF01501">
    <property type="entry name" value="Glyco_transf_8"/>
    <property type="match status" value="1"/>
</dbReference>
<dbReference type="EMBL" id="JACMSC010000004">
    <property type="protein sequence ID" value="KAG6523886.1"/>
    <property type="molecule type" value="Genomic_DNA"/>
</dbReference>